<keyword evidence="7" id="KW-1185">Reference proteome</keyword>
<dbReference type="RefSeq" id="WP_072579870.1">
    <property type="nucleotide sequence ID" value="NZ_CP016020.1"/>
</dbReference>
<dbReference type="InterPro" id="IPR012363">
    <property type="entry name" value="PduX"/>
</dbReference>
<proteinExistence type="predicted"/>
<dbReference type="Proteomes" id="UP000181936">
    <property type="component" value="Chromosome"/>
</dbReference>
<gene>
    <name evidence="6" type="ORF">A9C19_10125</name>
</gene>
<keyword evidence="1" id="KW-0808">Transferase</keyword>
<evidence type="ECO:0000259" key="5">
    <source>
        <dbReference type="Pfam" id="PF00288"/>
    </source>
</evidence>
<dbReference type="STRING" id="1547283.A9C19_10125"/>
<dbReference type="InterPro" id="IPR014721">
    <property type="entry name" value="Ribsml_uS5_D2-typ_fold_subgr"/>
</dbReference>
<dbReference type="SUPFAM" id="SSF54211">
    <property type="entry name" value="Ribosomal protein S5 domain 2-like"/>
    <property type="match status" value="1"/>
</dbReference>
<dbReference type="PIRSF" id="PIRSF033887">
    <property type="entry name" value="PduX"/>
    <property type="match status" value="1"/>
</dbReference>
<evidence type="ECO:0000256" key="3">
    <source>
        <dbReference type="ARBA" id="ARBA00022777"/>
    </source>
</evidence>
<dbReference type="GO" id="GO:0005524">
    <property type="term" value="F:ATP binding"/>
    <property type="evidence" value="ECO:0007669"/>
    <property type="project" value="UniProtKB-KW"/>
</dbReference>
<dbReference type="EMBL" id="CP016020">
    <property type="protein sequence ID" value="APH05077.1"/>
    <property type="molecule type" value="Genomic_DNA"/>
</dbReference>
<dbReference type="PANTHER" id="PTHR43527:SF1">
    <property type="entry name" value="L-THREONINE KINASE"/>
    <property type="match status" value="1"/>
</dbReference>
<keyword evidence="3" id="KW-0418">Kinase</keyword>
<evidence type="ECO:0000256" key="2">
    <source>
        <dbReference type="ARBA" id="ARBA00022741"/>
    </source>
</evidence>
<feature type="domain" description="GHMP kinase N-terminal" evidence="5">
    <location>
        <begin position="68"/>
        <end position="132"/>
    </location>
</feature>
<evidence type="ECO:0000256" key="1">
    <source>
        <dbReference type="ARBA" id="ARBA00022679"/>
    </source>
</evidence>
<dbReference type="KEGG" id="bwh:A9C19_10125"/>
<sequence length="301" mass="33231">MAIKKTSARYGKGSCNGTFGELVQGIKNNQPFLITFPISELRSIALFTPDNECGMVLETRAHQKAALACNKLLAYFNQKGGGRLRLLSTIPKGKGMASSSADIIAAMRAVANSFSLPLTKELISQIACEIEPTDGVMYRDIVAYDYINGQLIEELGQLPPWQLIGFDLGGTVDTLGYNQQEKNYTLTQLNELKQAYQLVKEGILQQHLGSILCASTMSTRINQHMCEKPYFEEFEKLSACLGGGLLTAHSGTMLGILKNPAFDTKEQMYQEEILLDFNRRTGLSPIFYTNVNQLSQPLPSL</sequence>
<dbReference type="InterPro" id="IPR006204">
    <property type="entry name" value="GHMP_kinase_N_dom"/>
</dbReference>
<keyword evidence="4" id="KW-0067">ATP-binding</keyword>
<dbReference type="Pfam" id="PF00288">
    <property type="entry name" value="GHMP_kinases_N"/>
    <property type="match status" value="1"/>
</dbReference>
<dbReference type="OrthoDB" id="4548147at2"/>
<evidence type="ECO:0000313" key="7">
    <source>
        <dbReference type="Proteomes" id="UP000181936"/>
    </source>
</evidence>
<dbReference type="InterPro" id="IPR020568">
    <property type="entry name" value="Ribosomal_Su5_D2-typ_SF"/>
</dbReference>
<dbReference type="AlphaFoldDB" id="A0A1L3MRX1"/>
<accession>A0A1L3MRX1</accession>
<reference evidence="6 7" key="1">
    <citation type="journal article" date="2016" name="Sci. Rep.">
        <title>Complete genome sequence and transcriptomic analysis of a novel marine strain Bacillus weihaiensis reveals the mechanism of brown algae degradation.</title>
        <authorList>
            <person name="Zhu Y."/>
            <person name="Chen P."/>
            <person name="Bao Y."/>
            <person name="Men Y."/>
            <person name="Zeng Y."/>
            <person name="Yang J."/>
            <person name="Sun J."/>
            <person name="Sun Y."/>
        </authorList>
    </citation>
    <scope>NUCLEOTIDE SEQUENCE [LARGE SCALE GENOMIC DNA]</scope>
    <source>
        <strain evidence="6 7">Alg07</strain>
    </source>
</reference>
<protein>
    <recommendedName>
        <fullName evidence="5">GHMP kinase N-terminal domain-containing protein</fullName>
    </recommendedName>
</protein>
<dbReference type="GO" id="GO:0016301">
    <property type="term" value="F:kinase activity"/>
    <property type="evidence" value="ECO:0007669"/>
    <property type="project" value="UniProtKB-KW"/>
</dbReference>
<organism evidence="6 7">
    <name type="scientific">Bacillus weihaiensis</name>
    <dbReference type="NCBI Taxonomy" id="1547283"/>
    <lineage>
        <taxon>Bacteria</taxon>
        <taxon>Bacillati</taxon>
        <taxon>Bacillota</taxon>
        <taxon>Bacilli</taxon>
        <taxon>Bacillales</taxon>
        <taxon>Bacillaceae</taxon>
        <taxon>Bacillus</taxon>
    </lineage>
</organism>
<evidence type="ECO:0000313" key="6">
    <source>
        <dbReference type="EMBL" id="APH05077.1"/>
    </source>
</evidence>
<dbReference type="Gene3D" id="3.30.230.10">
    <property type="match status" value="1"/>
</dbReference>
<name>A0A1L3MRX1_9BACI</name>
<dbReference type="PANTHER" id="PTHR43527">
    <property type="entry name" value="4-DIPHOSPHOCYTIDYL-2-C-METHYL-D-ERYTHRITOL KINASE, CHLOROPLASTIC"/>
    <property type="match status" value="1"/>
</dbReference>
<evidence type="ECO:0000256" key="4">
    <source>
        <dbReference type="ARBA" id="ARBA00022840"/>
    </source>
</evidence>
<keyword evidence="2" id="KW-0547">Nucleotide-binding</keyword>